<dbReference type="Proteomes" id="UP001595799">
    <property type="component" value="Unassembled WGS sequence"/>
</dbReference>
<dbReference type="EMBL" id="JBHSCW010000001">
    <property type="protein sequence ID" value="MFC4350202.1"/>
    <property type="molecule type" value="Genomic_DNA"/>
</dbReference>
<comment type="caution">
    <text evidence="1">The sequence shown here is derived from an EMBL/GenBank/DDBJ whole genome shotgun (WGS) entry which is preliminary data.</text>
</comment>
<name>A0ABV8UHF0_9PROT</name>
<protein>
    <submittedName>
        <fullName evidence="1">Uncharacterized protein</fullName>
    </submittedName>
</protein>
<reference evidence="2" key="1">
    <citation type="journal article" date="2019" name="Int. J. Syst. Evol. Microbiol.">
        <title>The Global Catalogue of Microorganisms (GCM) 10K type strain sequencing project: providing services to taxonomists for standard genome sequencing and annotation.</title>
        <authorList>
            <consortium name="The Broad Institute Genomics Platform"/>
            <consortium name="The Broad Institute Genome Sequencing Center for Infectious Disease"/>
            <person name="Wu L."/>
            <person name="Ma J."/>
        </authorList>
    </citation>
    <scope>NUCLEOTIDE SEQUENCE [LARGE SCALE GENOMIC DNA]</scope>
    <source>
        <strain evidence="2">CECT 8472</strain>
    </source>
</reference>
<evidence type="ECO:0000313" key="1">
    <source>
        <dbReference type="EMBL" id="MFC4350202.1"/>
    </source>
</evidence>
<proteinExistence type="predicted"/>
<accession>A0ABV8UHF0</accession>
<dbReference type="RefSeq" id="WP_382420417.1">
    <property type="nucleotide sequence ID" value="NZ_JBHSCW010000001.1"/>
</dbReference>
<keyword evidence="2" id="KW-1185">Reference proteome</keyword>
<sequence length="123" mass="13903">MSETDLKERLEQELDRLRERQELVTYRDLAVRLDMAGPHKIHRLTELLEETMREDHAAGRPLRAASVVSRTSGNLPQRGFFQLLRELGHYNGSDAGADAQAVHRNELERLWAAGSSGQQGTRG</sequence>
<evidence type="ECO:0000313" key="2">
    <source>
        <dbReference type="Proteomes" id="UP001595799"/>
    </source>
</evidence>
<gene>
    <name evidence="1" type="ORF">ACFOW6_01465</name>
</gene>
<organism evidence="1 2">
    <name type="scientific">Fodinicurvata halophila</name>
    <dbReference type="NCBI Taxonomy" id="1419723"/>
    <lineage>
        <taxon>Bacteria</taxon>
        <taxon>Pseudomonadati</taxon>
        <taxon>Pseudomonadota</taxon>
        <taxon>Alphaproteobacteria</taxon>
        <taxon>Rhodospirillales</taxon>
        <taxon>Rhodovibrionaceae</taxon>
        <taxon>Fodinicurvata</taxon>
    </lineage>
</organism>